<dbReference type="AlphaFoldDB" id="C5S004"/>
<reference evidence="1 2" key="1">
    <citation type="journal article" date="2010" name="Vet. Microbiol.">
        <title>Production of haemolysins by strains of the Actinobacillus minor/porcitonsillarum complex.</title>
        <authorList>
            <person name="Arya G."/>
            <person name="Niven D.F."/>
        </authorList>
    </citation>
    <scope>NUCLEOTIDE SEQUENCE [LARGE SCALE GENOMIC DNA]</scope>
    <source>
        <strain evidence="1 2">NM305</strain>
    </source>
</reference>
<name>C5S004_9PAST</name>
<organism evidence="1 2">
    <name type="scientific">Actinobacillus minor NM305</name>
    <dbReference type="NCBI Taxonomy" id="637911"/>
    <lineage>
        <taxon>Bacteria</taxon>
        <taxon>Pseudomonadati</taxon>
        <taxon>Pseudomonadota</taxon>
        <taxon>Gammaproteobacteria</taxon>
        <taxon>Pasteurellales</taxon>
        <taxon>Pasteurellaceae</taxon>
        <taxon>Actinobacillus</taxon>
    </lineage>
</organism>
<gene>
    <name evidence="1" type="ORF">AM305_06136</name>
</gene>
<accession>C5S004</accession>
<dbReference type="EMBL" id="ACQL01000065">
    <property type="protein sequence ID" value="EER47742.1"/>
    <property type="molecule type" value="Genomic_DNA"/>
</dbReference>
<evidence type="ECO:0000313" key="2">
    <source>
        <dbReference type="Proteomes" id="UP000005532"/>
    </source>
</evidence>
<dbReference type="Proteomes" id="UP000005532">
    <property type="component" value="Unassembled WGS sequence"/>
</dbReference>
<proteinExistence type="predicted"/>
<evidence type="ECO:0000313" key="1">
    <source>
        <dbReference type="EMBL" id="EER47742.1"/>
    </source>
</evidence>
<comment type="caution">
    <text evidence="1">The sequence shown here is derived from an EMBL/GenBank/DDBJ whole genome shotgun (WGS) entry which is preliminary data.</text>
</comment>
<sequence length="32" mass="3918">MFVLKRFKTALKNFKKERMINHTIQNKNAPNR</sequence>
<protein>
    <submittedName>
        <fullName evidence="1">Uncharacterized protein</fullName>
    </submittedName>
</protein>